<evidence type="ECO:0000256" key="5">
    <source>
        <dbReference type="ARBA" id="ARBA00022490"/>
    </source>
</evidence>
<evidence type="ECO:0000256" key="2">
    <source>
        <dbReference type="ARBA" id="ARBA00001947"/>
    </source>
</evidence>
<evidence type="ECO:0000256" key="4">
    <source>
        <dbReference type="ARBA" id="ARBA00005522"/>
    </source>
</evidence>
<dbReference type="EC" id="3.1.26.12" evidence="15"/>
<comment type="cofactor">
    <cofactor evidence="2">
        <name>Zn(2+)</name>
        <dbReference type="ChEBI" id="CHEBI:29105"/>
    </cofactor>
</comment>
<keyword evidence="6" id="KW-0698">rRNA processing</keyword>
<dbReference type="EMBL" id="JAFLEQ010000008">
    <property type="protein sequence ID" value="MBN9644175.1"/>
    <property type="molecule type" value="Genomic_DNA"/>
</dbReference>
<feature type="compositionally biased region" description="Low complexity" evidence="17">
    <location>
        <begin position="1"/>
        <end position="13"/>
    </location>
</feature>
<dbReference type="Pfam" id="PF04760">
    <property type="entry name" value="IF2_N"/>
    <property type="match status" value="1"/>
</dbReference>
<dbReference type="RefSeq" id="WP_207119158.1">
    <property type="nucleotide sequence ID" value="NZ_JAFLEQ010000008.1"/>
</dbReference>
<feature type="region of interest" description="Disordered" evidence="17">
    <location>
        <begin position="301"/>
        <end position="368"/>
    </location>
</feature>
<keyword evidence="12" id="KW-0460">Magnesium</keyword>
<keyword evidence="8" id="KW-0819">tRNA processing</keyword>
<evidence type="ECO:0000256" key="12">
    <source>
        <dbReference type="ARBA" id="ARBA00022842"/>
    </source>
</evidence>
<dbReference type="PROSITE" id="PS50126">
    <property type="entry name" value="S1"/>
    <property type="match status" value="1"/>
</dbReference>
<feature type="compositionally biased region" description="Basic residues" evidence="17">
    <location>
        <begin position="14"/>
        <end position="30"/>
    </location>
</feature>
<keyword evidence="10" id="KW-0378">Hydrolase</keyword>
<dbReference type="GO" id="GO:0003723">
    <property type="term" value="F:RNA binding"/>
    <property type="evidence" value="ECO:0007669"/>
    <property type="project" value="UniProtKB-KW"/>
</dbReference>
<evidence type="ECO:0000256" key="14">
    <source>
        <dbReference type="ARBA" id="ARBA00050524"/>
    </source>
</evidence>
<reference evidence="19" key="1">
    <citation type="submission" date="2021-03" db="EMBL/GenBank/DDBJ databases">
        <authorList>
            <person name="Sun Q."/>
        </authorList>
    </citation>
    <scope>NUCLEOTIDE SEQUENCE</scope>
    <source>
        <strain evidence="19">CCM 8862</strain>
    </source>
</reference>
<evidence type="ECO:0000256" key="15">
    <source>
        <dbReference type="ARBA" id="ARBA00066879"/>
    </source>
</evidence>
<sequence length="1319" mass="143277">MTQKAKAATTTTRRSTRTTAKKTAPKKRATRTTGDAAVEAAAVVTKADARSSAPIEGVSRELAEQARGVDREGLGDKLRVHQLAKVLGITSKDMVGYLAEVGIEKKAQSSLSNAEACLVLDKIAEPVLETGDKTVEALRYEVGKNVENEIHQITEKVERELADKVDDDDLAGDASGDRADDTGDDTDEDAVDIELDVDFDDEDDMLDDEYEFDDEDDEDEDLDDDDDDDVDDEFDDDDFDDEDSDEEDDRPELKTIDIREEARREENAELLEDVVSAVTPVPEDVDSTFVTPVFKAPVPVKVAPKKTRSRDDGDEDSHPRRSRRSRDDRESKPKKVRVIDEPAAIKGSTRLEAQRRRRIDRKREARNTPRHVISEAEFRARRDAVDRIMLVRERSRSDHPGAVTQVVVLEDGKAVEHFVTSETQSSMVGNIYLGRVQNVLPSMEAAFIDIGKGRNGVLYAGEIDWRSTGLGGKSRKIEQALKSGDQVLVQVTKDPVGHKGARLSTQVSLAGRYLVYVPGGRSAGISRKLPETERKRLKAILKKIIPDSGGAIIRTAAEGVSEPDIEKDVSRLISMWDEIDATVKKEKKSKGSKPVTLYEEPDMLVKVIRDLFNEDFSKLIVDGDAAWQTVSGYVGRVAPDLQDRLMHWDRSKAGGDDGFARYHVDEQLSEALNRKVWLPSGGTLVIDRTEAMTVVDVNTGKYTGTGGNLEETVTKNNIEAAEELVRQMRLRDLGGMIVVDFIDMVLPENRDLVLRRLAEALMHDRTRHQISEVTSLGLVQMTRKRLGSGLIETFCTDCEACDGRGLIVHNDPVEDDGSDSSRGKRRKNGDKNNASRREQRSSRSTSHPPAEHPAARALHSHDDDEQVADKPGHARDTDRADRQDTAGSGRKDTSARDSEPTPDTEQGSSRRSRRGSRRGTGQPDTTREAAAQADAVPGEQPADGSSDTAGQPARGRRGRRRAVRPAEPAGTAAQPVSAAEESREESAADHADGSVNQSDRGGRQRRRAGRSRSTRSSSRSVAAENAQGKTPAEIAFDAVDTADREDPDEPSGRNYLPVDDTPTPPRGAVDSSDTDTDTDDGVTSYEQAMAAFEASPRRKRNVRGNSRSDVPPKRSDFITGPMGSDGIDTLDVDDDDEQAAAPEQPDHGSRSPRRADDAAGSRQSASAARRARRRATRAAQQGAGTAGETDQSADGGRRDSEQPSGSTDGTAPAGRGRGRRRTATAPSAAKSTPPAADGAGQPAAADDDDSAHGAATRRGTRRGRRRVTRPVIAPGADDTDAGTADPAPRTSAGGASADTPAPGRSGRGRRRGTRSTRRR</sequence>
<feature type="compositionally biased region" description="Low complexity" evidence="17">
    <location>
        <begin position="1223"/>
        <end position="1244"/>
    </location>
</feature>
<feature type="compositionally biased region" description="Basic and acidic residues" evidence="17">
    <location>
        <begin position="251"/>
        <end position="264"/>
    </location>
</feature>
<comment type="subcellular location">
    <subcellularLocation>
        <location evidence="3">Cytoplasm</location>
    </subcellularLocation>
</comment>
<feature type="region of interest" description="Disordered" evidence="17">
    <location>
        <begin position="806"/>
        <end position="1319"/>
    </location>
</feature>
<dbReference type="GO" id="GO:0006364">
    <property type="term" value="P:rRNA processing"/>
    <property type="evidence" value="ECO:0007669"/>
    <property type="project" value="UniProtKB-KW"/>
</dbReference>
<evidence type="ECO:0000256" key="13">
    <source>
        <dbReference type="ARBA" id="ARBA00022884"/>
    </source>
</evidence>
<dbReference type="CDD" id="cd04453">
    <property type="entry name" value="S1_RNase_E"/>
    <property type="match status" value="1"/>
</dbReference>
<keyword evidence="11" id="KW-0862">Zinc</keyword>
<dbReference type="Pfam" id="PF10150">
    <property type="entry name" value="RNase_E_G"/>
    <property type="match status" value="1"/>
</dbReference>
<dbReference type="GO" id="GO:0008995">
    <property type="term" value="F:ribonuclease E activity"/>
    <property type="evidence" value="ECO:0007669"/>
    <property type="project" value="UniProtKB-EC"/>
</dbReference>
<evidence type="ECO:0000256" key="8">
    <source>
        <dbReference type="ARBA" id="ARBA00022694"/>
    </source>
</evidence>
<feature type="compositionally biased region" description="Basic and acidic residues" evidence="17">
    <location>
        <begin position="325"/>
        <end position="340"/>
    </location>
</feature>
<dbReference type="InterPro" id="IPR019307">
    <property type="entry name" value="RNA-bd_AU-1/RNase_E/G"/>
</dbReference>
<name>A0A939E0F9_9CORY</name>
<dbReference type="NCBIfam" id="TIGR00757">
    <property type="entry name" value="RNaseEG"/>
    <property type="match status" value="1"/>
</dbReference>
<feature type="compositionally biased region" description="Basic residues" evidence="17">
    <location>
        <begin position="1306"/>
        <end position="1319"/>
    </location>
</feature>
<feature type="compositionally biased region" description="Low complexity" evidence="17">
    <location>
        <begin position="1273"/>
        <end position="1288"/>
    </location>
</feature>
<comment type="cofactor">
    <cofactor evidence="1">
        <name>Mg(2+)</name>
        <dbReference type="ChEBI" id="CHEBI:18420"/>
    </cofactor>
</comment>
<feature type="region of interest" description="Disordered" evidence="17">
    <location>
        <begin position="161"/>
        <end position="264"/>
    </location>
</feature>
<dbReference type="GO" id="GO:0005737">
    <property type="term" value="C:cytoplasm"/>
    <property type="evidence" value="ECO:0007669"/>
    <property type="project" value="UniProtKB-SubCell"/>
</dbReference>
<dbReference type="GO" id="GO:0046872">
    <property type="term" value="F:metal ion binding"/>
    <property type="evidence" value="ECO:0007669"/>
    <property type="project" value="UniProtKB-KW"/>
</dbReference>
<dbReference type="InterPro" id="IPR004659">
    <property type="entry name" value="RNase_E/G"/>
</dbReference>
<feature type="domain" description="S1 motif" evidence="18">
    <location>
        <begin position="429"/>
        <end position="506"/>
    </location>
</feature>
<evidence type="ECO:0000256" key="10">
    <source>
        <dbReference type="ARBA" id="ARBA00022801"/>
    </source>
</evidence>
<evidence type="ECO:0000256" key="7">
    <source>
        <dbReference type="ARBA" id="ARBA00022664"/>
    </source>
</evidence>
<comment type="caution">
    <text evidence="19">The sequence shown here is derived from an EMBL/GenBank/DDBJ whole genome shotgun (WGS) entry which is preliminary data.</text>
</comment>
<dbReference type="Gene3D" id="2.40.50.140">
    <property type="entry name" value="Nucleic acid-binding proteins"/>
    <property type="match status" value="1"/>
</dbReference>
<dbReference type="InterPro" id="IPR012340">
    <property type="entry name" value="NA-bd_OB-fold"/>
</dbReference>
<feature type="compositionally biased region" description="Basic residues" evidence="17">
    <location>
        <begin position="1258"/>
        <end position="1268"/>
    </location>
</feature>
<feature type="region of interest" description="Disordered" evidence="17">
    <location>
        <begin position="1"/>
        <end position="69"/>
    </location>
</feature>
<evidence type="ECO:0000256" key="11">
    <source>
        <dbReference type="ARBA" id="ARBA00022833"/>
    </source>
</evidence>
<feature type="compositionally biased region" description="Basic residues" evidence="17">
    <location>
        <begin position="954"/>
        <end position="963"/>
    </location>
</feature>
<dbReference type="PANTHER" id="PTHR30001">
    <property type="entry name" value="RIBONUCLEASE"/>
    <property type="match status" value="1"/>
</dbReference>
<dbReference type="GO" id="GO:0008033">
    <property type="term" value="P:tRNA processing"/>
    <property type="evidence" value="ECO:0007669"/>
    <property type="project" value="UniProtKB-KW"/>
</dbReference>
<dbReference type="Proteomes" id="UP000664332">
    <property type="component" value="Unassembled WGS sequence"/>
</dbReference>
<keyword evidence="20" id="KW-1185">Reference proteome</keyword>
<dbReference type="Gene3D" id="1.10.10.2480">
    <property type="match status" value="1"/>
</dbReference>
<evidence type="ECO:0000256" key="17">
    <source>
        <dbReference type="SAM" id="MobiDB-lite"/>
    </source>
</evidence>
<feature type="compositionally biased region" description="Basic and acidic residues" evidence="17">
    <location>
        <begin position="980"/>
        <end position="992"/>
    </location>
</feature>
<proteinExistence type="inferred from homology"/>
<evidence type="ECO:0000259" key="18">
    <source>
        <dbReference type="PROSITE" id="PS50126"/>
    </source>
</evidence>
<dbReference type="InterPro" id="IPR003029">
    <property type="entry name" value="S1_domain"/>
</dbReference>
<dbReference type="SMART" id="SM00316">
    <property type="entry name" value="S1"/>
    <property type="match status" value="1"/>
</dbReference>
<evidence type="ECO:0000256" key="16">
    <source>
        <dbReference type="ARBA" id="ARBA00072999"/>
    </source>
</evidence>
<feature type="compositionally biased region" description="Basic and acidic residues" evidence="17">
    <location>
        <begin position="829"/>
        <end position="841"/>
    </location>
</feature>
<dbReference type="GO" id="GO:0003743">
    <property type="term" value="F:translation initiation factor activity"/>
    <property type="evidence" value="ECO:0007669"/>
    <property type="project" value="UniProtKB-KW"/>
</dbReference>
<evidence type="ECO:0000256" key="3">
    <source>
        <dbReference type="ARBA" id="ARBA00004496"/>
    </source>
</evidence>
<feature type="compositionally biased region" description="Basic and acidic residues" evidence="17">
    <location>
        <begin position="58"/>
        <end position="69"/>
    </location>
</feature>
<feature type="compositionally biased region" description="Acidic residues" evidence="17">
    <location>
        <begin position="1128"/>
        <end position="1138"/>
    </location>
</feature>
<keyword evidence="5" id="KW-0963">Cytoplasm</keyword>
<keyword evidence="19" id="KW-0396">Initiation factor</keyword>
<dbReference type="Pfam" id="PF00575">
    <property type="entry name" value="S1"/>
    <property type="match status" value="1"/>
</dbReference>
<feature type="compositionally biased region" description="Basic and acidic residues" evidence="17">
    <location>
        <begin position="1144"/>
        <end position="1159"/>
    </location>
</feature>
<dbReference type="FunFam" id="2.40.50.140:FF:000066">
    <property type="entry name" value="Ribonuclease E"/>
    <property type="match status" value="1"/>
</dbReference>
<dbReference type="GO" id="GO:0006397">
    <property type="term" value="P:mRNA processing"/>
    <property type="evidence" value="ECO:0007669"/>
    <property type="project" value="UniProtKB-KW"/>
</dbReference>
<dbReference type="InterPro" id="IPR006847">
    <property type="entry name" value="IF2_N"/>
</dbReference>
<keyword evidence="19" id="KW-0648">Protein biosynthesis</keyword>
<feature type="compositionally biased region" description="Basic residues" evidence="17">
    <location>
        <begin position="1003"/>
        <end position="1013"/>
    </location>
</feature>
<dbReference type="SUPFAM" id="SSF50249">
    <property type="entry name" value="Nucleic acid-binding proteins"/>
    <property type="match status" value="1"/>
</dbReference>
<keyword evidence="9" id="KW-0479">Metal-binding</keyword>
<accession>A0A939E0F9</accession>
<protein>
    <recommendedName>
        <fullName evidence="16">Ribonuclease E</fullName>
        <ecNumber evidence="15">3.1.26.12</ecNumber>
    </recommendedName>
</protein>
<evidence type="ECO:0000313" key="19">
    <source>
        <dbReference type="EMBL" id="MBN9644175.1"/>
    </source>
</evidence>
<feature type="compositionally biased region" description="Basic and acidic residues" evidence="17">
    <location>
        <begin position="849"/>
        <end position="899"/>
    </location>
</feature>
<organism evidence="19 20">
    <name type="scientific">Corynebacterium mendelii</name>
    <dbReference type="NCBI Taxonomy" id="2765362"/>
    <lineage>
        <taxon>Bacteria</taxon>
        <taxon>Bacillati</taxon>
        <taxon>Actinomycetota</taxon>
        <taxon>Actinomycetes</taxon>
        <taxon>Mycobacteriales</taxon>
        <taxon>Corynebacteriaceae</taxon>
        <taxon>Corynebacterium</taxon>
    </lineage>
</organism>
<gene>
    <name evidence="19" type="ORF">JZY06_06035</name>
</gene>
<comment type="similarity">
    <text evidence="4">Belongs to the RNase E/G family.</text>
</comment>
<comment type="catalytic activity">
    <reaction evidence="14">
        <text>Endonucleolytic cleavage of single-stranded RNA in A- and U-rich regions.</text>
        <dbReference type="EC" id="3.1.26.12"/>
    </reaction>
</comment>
<evidence type="ECO:0000256" key="9">
    <source>
        <dbReference type="ARBA" id="ARBA00022723"/>
    </source>
</evidence>
<dbReference type="PANTHER" id="PTHR30001:SF0">
    <property type="entry name" value="RIBONUCLEASE G"/>
    <property type="match status" value="1"/>
</dbReference>
<feature type="compositionally biased region" description="Low complexity" evidence="17">
    <location>
        <begin position="31"/>
        <end position="46"/>
    </location>
</feature>
<evidence type="ECO:0000256" key="6">
    <source>
        <dbReference type="ARBA" id="ARBA00022552"/>
    </source>
</evidence>
<evidence type="ECO:0000313" key="20">
    <source>
        <dbReference type="Proteomes" id="UP000664332"/>
    </source>
</evidence>
<feature type="compositionally biased region" description="Acidic residues" evidence="17">
    <location>
        <begin position="182"/>
        <end position="250"/>
    </location>
</feature>
<keyword evidence="7" id="KW-0507">mRNA processing</keyword>
<keyword evidence="13" id="KW-0694">RNA-binding</keyword>
<evidence type="ECO:0000256" key="1">
    <source>
        <dbReference type="ARBA" id="ARBA00001946"/>
    </source>
</evidence>